<dbReference type="GO" id="GO:0004725">
    <property type="term" value="F:protein tyrosine phosphatase activity"/>
    <property type="evidence" value="ECO:0007669"/>
    <property type="project" value="TreeGrafter"/>
</dbReference>
<accession>A0A376B5T4</accession>
<sequence length="164" mass="18868">MSRSVSSIKYINASDLLLWIKQGSTVPIQEPFQVIDVRGSDHIGGHIINSWNYPYKKLKEYEYDNNSVYLKQLKTNLLKKLKEFKEKEQNLGDNVNDIKINCVFHCALSQQRGPSSAMMFLRSLGDADLDKFRILILGGGFNNWQSVYGLDSNLTQDYEPSLWK</sequence>
<dbReference type="SUPFAM" id="SSF52821">
    <property type="entry name" value="Rhodanese/Cell cycle control phosphatase"/>
    <property type="match status" value="1"/>
</dbReference>
<evidence type="ECO:0000313" key="4">
    <source>
        <dbReference type="Proteomes" id="UP000262825"/>
    </source>
</evidence>
<evidence type="ECO:0000259" key="2">
    <source>
        <dbReference type="PROSITE" id="PS50206"/>
    </source>
</evidence>
<keyword evidence="4" id="KW-1185">Reference proteome</keyword>
<evidence type="ECO:0000313" key="3">
    <source>
        <dbReference type="EMBL" id="SSD60055.1"/>
    </source>
</evidence>
<dbReference type="Proteomes" id="UP000262825">
    <property type="component" value="Unassembled WGS sequence"/>
</dbReference>
<proteinExistence type="predicted"/>
<dbReference type="PANTHER" id="PTHR10828">
    <property type="entry name" value="M-PHASE INDUCER PHOSPHATASE DUAL SPECIFICITY PHOSPHATASE CDC25"/>
    <property type="match status" value="1"/>
</dbReference>
<dbReference type="InterPro" id="IPR001763">
    <property type="entry name" value="Rhodanese-like_dom"/>
</dbReference>
<dbReference type="EMBL" id="UFAJ01000260">
    <property type="protein sequence ID" value="SSD60055.1"/>
    <property type="molecule type" value="Genomic_DNA"/>
</dbReference>
<protein>
    <submittedName>
        <fullName evidence="3">Related to CDC25-like phosphatase YCH1</fullName>
    </submittedName>
</protein>
<dbReference type="GO" id="GO:0005634">
    <property type="term" value="C:nucleus"/>
    <property type="evidence" value="ECO:0007669"/>
    <property type="project" value="TreeGrafter"/>
</dbReference>
<name>A0A376B5T4_9ASCO</name>
<dbReference type="PANTHER" id="PTHR10828:SF38">
    <property type="entry name" value="ARSENICAL-RESISTANCE PROTEIN 2-RELATED"/>
    <property type="match status" value="1"/>
</dbReference>
<dbReference type="VEuPathDB" id="FungiDB:SCODWIG_01816"/>
<keyword evidence="1" id="KW-0175">Coiled coil</keyword>
<reference evidence="4" key="1">
    <citation type="submission" date="2018-06" db="EMBL/GenBank/DDBJ databases">
        <authorList>
            <person name="Guldener U."/>
        </authorList>
    </citation>
    <scope>NUCLEOTIDE SEQUENCE [LARGE SCALE GENOMIC DNA]</scope>
    <source>
        <strain evidence="4">UTAD17</strain>
    </source>
</reference>
<feature type="coiled-coil region" evidence="1">
    <location>
        <begin position="70"/>
        <end position="101"/>
    </location>
</feature>
<dbReference type="PROSITE" id="PS50206">
    <property type="entry name" value="RHODANESE_3"/>
    <property type="match status" value="1"/>
</dbReference>
<dbReference type="AlphaFoldDB" id="A0A376B5T4"/>
<feature type="domain" description="Rhodanese" evidence="2">
    <location>
        <begin position="28"/>
        <end position="153"/>
    </location>
</feature>
<dbReference type="Pfam" id="PF00581">
    <property type="entry name" value="Rhodanese"/>
    <property type="match status" value="1"/>
</dbReference>
<dbReference type="InterPro" id="IPR036873">
    <property type="entry name" value="Rhodanese-like_dom_sf"/>
</dbReference>
<dbReference type="SMART" id="SM00450">
    <property type="entry name" value="RHOD"/>
    <property type="match status" value="1"/>
</dbReference>
<dbReference type="Gene3D" id="3.40.250.10">
    <property type="entry name" value="Rhodanese-like domain"/>
    <property type="match status" value="1"/>
</dbReference>
<evidence type="ECO:0000256" key="1">
    <source>
        <dbReference type="SAM" id="Coils"/>
    </source>
</evidence>
<organism evidence="3 4">
    <name type="scientific">Saccharomycodes ludwigii</name>
    <dbReference type="NCBI Taxonomy" id="36035"/>
    <lineage>
        <taxon>Eukaryota</taxon>
        <taxon>Fungi</taxon>
        <taxon>Dikarya</taxon>
        <taxon>Ascomycota</taxon>
        <taxon>Saccharomycotina</taxon>
        <taxon>Saccharomycetes</taxon>
        <taxon>Saccharomycodales</taxon>
        <taxon>Saccharomycodaceae</taxon>
        <taxon>Saccharomycodes</taxon>
    </lineage>
</organism>
<gene>
    <name evidence="3" type="ORF">SCODWIG_01816</name>
</gene>
<dbReference type="GO" id="GO:0005737">
    <property type="term" value="C:cytoplasm"/>
    <property type="evidence" value="ECO:0007669"/>
    <property type="project" value="TreeGrafter"/>
</dbReference>